<sequence>MLFIFRIIHLLKMASRSVLAIIHIHVHHSCGVPAMHGLPIF</sequence>
<keyword evidence="1" id="KW-0732">Signal</keyword>
<proteinExistence type="predicted"/>
<dbReference type="EMBL" id="GBXM01104443">
    <property type="protein sequence ID" value="JAH04134.1"/>
    <property type="molecule type" value="Transcribed_RNA"/>
</dbReference>
<accession>A0A0E9PHX3</accession>
<reference evidence="2" key="2">
    <citation type="journal article" date="2015" name="Fish Shellfish Immunol.">
        <title>Early steps in the European eel (Anguilla anguilla)-Vibrio vulnificus interaction in the gills: Role of the RtxA13 toxin.</title>
        <authorList>
            <person name="Callol A."/>
            <person name="Pajuelo D."/>
            <person name="Ebbesson L."/>
            <person name="Teles M."/>
            <person name="MacKenzie S."/>
            <person name="Amaro C."/>
        </authorList>
    </citation>
    <scope>NUCLEOTIDE SEQUENCE</scope>
</reference>
<evidence type="ECO:0000256" key="1">
    <source>
        <dbReference type="SAM" id="SignalP"/>
    </source>
</evidence>
<reference evidence="2" key="1">
    <citation type="submission" date="2014-11" db="EMBL/GenBank/DDBJ databases">
        <authorList>
            <person name="Amaro Gonzalez C."/>
        </authorList>
    </citation>
    <scope>NUCLEOTIDE SEQUENCE</scope>
</reference>
<feature type="chain" id="PRO_5002430719" evidence="1">
    <location>
        <begin position="21"/>
        <end position="41"/>
    </location>
</feature>
<organism evidence="2">
    <name type="scientific">Anguilla anguilla</name>
    <name type="common">European freshwater eel</name>
    <name type="synonym">Muraena anguilla</name>
    <dbReference type="NCBI Taxonomy" id="7936"/>
    <lineage>
        <taxon>Eukaryota</taxon>
        <taxon>Metazoa</taxon>
        <taxon>Chordata</taxon>
        <taxon>Craniata</taxon>
        <taxon>Vertebrata</taxon>
        <taxon>Euteleostomi</taxon>
        <taxon>Actinopterygii</taxon>
        <taxon>Neopterygii</taxon>
        <taxon>Teleostei</taxon>
        <taxon>Anguilliformes</taxon>
        <taxon>Anguillidae</taxon>
        <taxon>Anguilla</taxon>
    </lineage>
</organism>
<evidence type="ECO:0000313" key="2">
    <source>
        <dbReference type="EMBL" id="JAH04134.1"/>
    </source>
</evidence>
<feature type="signal peptide" evidence="1">
    <location>
        <begin position="1"/>
        <end position="20"/>
    </location>
</feature>
<dbReference type="AlphaFoldDB" id="A0A0E9PHX3"/>
<name>A0A0E9PHX3_ANGAN</name>
<protein>
    <submittedName>
        <fullName evidence="2">Uncharacterized protein</fullName>
    </submittedName>
</protein>